<evidence type="ECO:0000256" key="1">
    <source>
        <dbReference type="ARBA" id="ARBA00023002"/>
    </source>
</evidence>
<evidence type="ECO:0000313" key="3">
    <source>
        <dbReference type="Proteomes" id="UP000272025"/>
    </source>
</evidence>
<dbReference type="GeneID" id="39580603"/>
<evidence type="ECO:0000313" key="2">
    <source>
        <dbReference type="EMBL" id="ROT38307.1"/>
    </source>
</evidence>
<accession>A0A3N2PUX0</accession>
<gene>
    <name evidence="2" type="ORF">SODALDRAFT_334075</name>
</gene>
<name>A0A3N2PUX0_SODAK</name>
<dbReference type="Gene3D" id="3.40.50.720">
    <property type="entry name" value="NAD(P)-binding Rossmann-like Domain"/>
    <property type="match status" value="1"/>
</dbReference>
<dbReference type="AlphaFoldDB" id="A0A3N2PUX0"/>
<proteinExistence type="predicted"/>
<dbReference type="STRING" id="1314773.A0A3N2PUX0"/>
<dbReference type="OrthoDB" id="542013at2759"/>
<dbReference type="PRINTS" id="PR00081">
    <property type="entry name" value="GDHRDH"/>
</dbReference>
<sequence length="346" mass="37842">MTTASSSLPRLPQGYLSLFRSSQCTKPQFPPKDTDLSGQTAIISGANAGLGLQCARLLLDLKLSHLILASRSLERGNAAAKSLRENHPQATVEVEVWALDMASYPSIQDFARRCGTLPRLDLVILNAGLVNPTFELAPTGHEEMFQVNYLSTVFLSMLLLPVLAEKAPQGAPGRLTVVSSGLSMHAKFAEHAADPLFPAFGKQAGFDPMERYATTKLLQHLWAYRLADFVSADDVVVNLVDPGFCKGTDLHRNASGVVKIIIASVKSLTGRSLEAGAATYIDAAVIKGKESHGSYVMDWRIFPYGEFFYTPHCKEATRKLWDETLEALSFADVKNILAEMKARKRD</sequence>
<dbReference type="InterPro" id="IPR002347">
    <property type="entry name" value="SDR_fam"/>
</dbReference>
<keyword evidence="3" id="KW-1185">Reference proteome</keyword>
<dbReference type="PANTHER" id="PTHR43157:SF35">
    <property type="entry name" value="DEHYDROGENASE_REDUCTASE FAMILY PROTEIN, PUTATIVE-RELATED"/>
    <property type="match status" value="1"/>
</dbReference>
<keyword evidence="1" id="KW-0560">Oxidoreductase</keyword>
<dbReference type="RefSeq" id="XP_028466113.1">
    <property type="nucleotide sequence ID" value="XM_028612125.1"/>
</dbReference>
<dbReference type="Proteomes" id="UP000272025">
    <property type="component" value="Unassembled WGS sequence"/>
</dbReference>
<reference evidence="2 3" key="1">
    <citation type="journal article" date="2018" name="Mol. Ecol.">
        <title>The obligate alkalophilic soda-lake fungus Sodiomyces alkalinus has shifted to a protein diet.</title>
        <authorList>
            <person name="Grum-Grzhimaylo A.A."/>
            <person name="Falkoski D.L."/>
            <person name="van den Heuvel J."/>
            <person name="Valero-Jimenez C.A."/>
            <person name="Min B."/>
            <person name="Choi I.G."/>
            <person name="Lipzen A."/>
            <person name="Daum C.G."/>
            <person name="Aanen D.K."/>
            <person name="Tsang A."/>
            <person name="Henrissat B."/>
            <person name="Bilanenko E.N."/>
            <person name="de Vries R.P."/>
            <person name="van Kan J.A.L."/>
            <person name="Grigoriev I.V."/>
            <person name="Debets A.J.M."/>
        </authorList>
    </citation>
    <scope>NUCLEOTIDE SEQUENCE [LARGE SCALE GENOMIC DNA]</scope>
    <source>
        <strain evidence="2 3">F11</strain>
    </source>
</reference>
<dbReference type="EMBL" id="ML119056">
    <property type="protein sequence ID" value="ROT38307.1"/>
    <property type="molecule type" value="Genomic_DNA"/>
</dbReference>
<dbReference type="Pfam" id="PF00106">
    <property type="entry name" value="adh_short"/>
    <property type="match status" value="1"/>
</dbReference>
<protein>
    <submittedName>
        <fullName evidence="2">NAD(P)-binding protein</fullName>
    </submittedName>
</protein>
<dbReference type="GO" id="GO:0016491">
    <property type="term" value="F:oxidoreductase activity"/>
    <property type="evidence" value="ECO:0007669"/>
    <property type="project" value="UniProtKB-KW"/>
</dbReference>
<dbReference type="SUPFAM" id="SSF51735">
    <property type="entry name" value="NAD(P)-binding Rossmann-fold domains"/>
    <property type="match status" value="1"/>
</dbReference>
<dbReference type="InterPro" id="IPR036291">
    <property type="entry name" value="NAD(P)-bd_dom_sf"/>
</dbReference>
<dbReference type="PANTHER" id="PTHR43157">
    <property type="entry name" value="PHOSPHATIDYLINOSITOL-GLYCAN BIOSYNTHESIS CLASS F PROTEIN-RELATED"/>
    <property type="match status" value="1"/>
</dbReference>
<organism evidence="2 3">
    <name type="scientific">Sodiomyces alkalinus (strain CBS 110278 / VKM F-3762 / F11)</name>
    <name type="common">Alkaliphilic filamentous fungus</name>
    <dbReference type="NCBI Taxonomy" id="1314773"/>
    <lineage>
        <taxon>Eukaryota</taxon>
        <taxon>Fungi</taxon>
        <taxon>Dikarya</taxon>
        <taxon>Ascomycota</taxon>
        <taxon>Pezizomycotina</taxon>
        <taxon>Sordariomycetes</taxon>
        <taxon>Hypocreomycetidae</taxon>
        <taxon>Glomerellales</taxon>
        <taxon>Plectosphaerellaceae</taxon>
        <taxon>Sodiomyces</taxon>
    </lineage>
</organism>